<dbReference type="AlphaFoldDB" id="Q2N737"/>
<accession>Q2N737</accession>
<dbReference type="STRING" id="314225.ELI_12060"/>
<dbReference type="KEGG" id="eli:ELI_12060"/>
<dbReference type="Proteomes" id="UP000008808">
    <property type="component" value="Chromosome"/>
</dbReference>
<feature type="transmembrane region" description="Helical" evidence="1">
    <location>
        <begin position="24"/>
        <end position="41"/>
    </location>
</feature>
<evidence type="ECO:0000313" key="2">
    <source>
        <dbReference type="EMBL" id="ABC64504.1"/>
    </source>
</evidence>
<keyword evidence="1" id="KW-1133">Transmembrane helix</keyword>
<organism evidence="2 3">
    <name type="scientific">Erythrobacter litoralis (strain HTCC2594)</name>
    <dbReference type="NCBI Taxonomy" id="314225"/>
    <lineage>
        <taxon>Bacteria</taxon>
        <taxon>Pseudomonadati</taxon>
        <taxon>Pseudomonadota</taxon>
        <taxon>Alphaproteobacteria</taxon>
        <taxon>Sphingomonadales</taxon>
        <taxon>Erythrobacteraceae</taxon>
        <taxon>Erythrobacter/Porphyrobacter group</taxon>
        <taxon>Erythrobacter</taxon>
    </lineage>
</organism>
<dbReference type="HOGENOM" id="CLU_2616573_0_0_5"/>
<protein>
    <submittedName>
        <fullName evidence="2">Uncharacterized protein</fullName>
    </submittedName>
</protein>
<evidence type="ECO:0000256" key="1">
    <source>
        <dbReference type="SAM" id="Phobius"/>
    </source>
</evidence>
<sequence>MTVGAAIGWLASIMMRRDTLRQSFANMGVGSVGALATHAFANDKMALQAISAEALLLGAVGAIVLLGLSFIVQRSIVG</sequence>
<keyword evidence="1" id="KW-0812">Transmembrane</keyword>
<evidence type="ECO:0000313" key="3">
    <source>
        <dbReference type="Proteomes" id="UP000008808"/>
    </source>
</evidence>
<name>Q2N737_ERYLH</name>
<keyword evidence="1" id="KW-0472">Membrane</keyword>
<feature type="transmembrane region" description="Helical" evidence="1">
    <location>
        <begin position="47"/>
        <end position="72"/>
    </location>
</feature>
<gene>
    <name evidence="2" type="ordered locus">ELI_12060</name>
</gene>
<reference evidence="3" key="1">
    <citation type="journal article" date="2009" name="J. Bacteriol.">
        <title>Complete genome sequence of Erythrobacter litoralis HTCC2594.</title>
        <authorList>
            <person name="Oh H.M."/>
            <person name="Giovannoni S.J."/>
            <person name="Ferriera S."/>
            <person name="Johnson J."/>
            <person name="Cho J.C."/>
        </authorList>
    </citation>
    <scope>NUCLEOTIDE SEQUENCE [LARGE SCALE GENOMIC DNA]</scope>
    <source>
        <strain evidence="3">HTCC2594</strain>
    </source>
</reference>
<keyword evidence="3" id="KW-1185">Reference proteome</keyword>
<dbReference type="EMBL" id="CP000157">
    <property type="protein sequence ID" value="ABC64504.1"/>
    <property type="molecule type" value="Genomic_DNA"/>
</dbReference>
<proteinExistence type="predicted"/>